<sequence length="121" mass="13955">MSEEDSSWRCLRKLFGIFDKDRDGKLNLDDLVLYVAEVRKMGIVEIDEANVVNEMMKLDAEYITFDEFKTWSSFASKDQQDTQVFVDPFGNSNRICTQGKVTAPMLYNNFTRDWGESPSSS</sequence>
<accession>L1IQV7</accession>
<keyword evidence="1" id="KW-0106">Calcium</keyword>
<keyword evidence="5" id="KW-1185">Reference proteome</keyword>
<gene>
    <name evidence="3" type="ORF">GUITHDRAFT_144059</name>
</gene>
<dbReference type="PaxDb" id="55529-EKX38666"/>
<proteinExistence type="predicted"/>
<reference evidence="5" key="2">
    <citation type="submission" date="2012-11" db="EMBL/GenBank/DDBJ databases">
        <authorList>
            <person name="Kuo A."/>
            <person name="Curtis B.A."/>
            <person name="Tanifuji G."/>
            <person name="Burki F."/>
            <person name="Gruber A."/>
            <person name="Irimia M."/>
            <person name="Maruyama S."/>
            <person name="Arias M.C."/>
            <person name="Ball S.G."/>
            <person name="Gile G.H."/>
            <person name="Hirakawa Y."/>
            <person name="Hopkins J.F."/>
            <person name="Rensing S.A."/>
            <person name="Schmutz J."/>
            <person name="Symeonidi A."/>
            <person name="Elias M."/>
            <person name="Eveleigh R.J."/>
            <person name="Herman E.K."/>
            <person name="Klute M.J."/>
            <person name="Nakayama T."/>
            <person name="Obornik M."/>
            <person name="Reyes-Prieto A."/>
            <person name="Armbrust E.V."/>
            <person name="Aves S.J."/>
            <person name="Beiko R.G."/>
            <person name="Coutinho P."/>
            <person name="Dacks J.B."/>
            <person name="Durnford D.G."/>
            <person name="Fast N.M."/>
            <person name="Green B.R."/>
            <person name="Grisdale C."/>
            <person name="Hempe F."/>
            <person name="Henrissat B."/>
            <person name="Hoppner M.P."/>
            <person name="Ishida K.-I."/>
            <person name="Kim E."/>
            <person name="Koreny L."/>
            <person name="Kroth P.G."/>
            <person name="Liu Y."/>
            <person name="Malik S.-B."/>
            <person name="Maier U.G."/>
            <person name="McRose D."/>
            <person name="Mock T."/>
            <person name="Neilson J.A."/>
            <person name="Onodera N.T."/>
            <person name="Poole A.M."/>
            <person name="Pritham E.J."/>
            <person name="Richards T.A."/>
            <person name="Rocap G."/>
            <person name="Roy S.W."/>
            <person name="Sarai C."/>
            <person name="Schaack S."/>
            <person name="Shirato S."/>
            <person name="Slamovits C.H."/>
            <person name="Spencer D.F."/>
            <person name="Suzuki S."/>
            <person name="Worden A.Z."/>
            <person name="Zauner S."/>
            <person name="Barry K."/>
            <person name="Bell C."/>
            <person name="Bharti A.K."/>
            <person name="Crow J.A."/>
            <person name="Grimwood J."/>
            <person name="Kramer R."/>
            <person name="Lindquist E."/>
            <person name="Lucas S."/>
            <person name="Salamov A."/>
            <person name="McFadden G.I."/>
            <person name="Lane C.E."/>
            <person name="Keeling P.J."/>
            <person name="Gray M.W."/>
            <person name="Grigoriev I.V."/>
            <person name="Archibald J.M."/>
        </authorList>
    </citation>
    <scope>NUCLEOTIDE SEQUENCE</scope>
    <source>
        <strain evidence="5">CCMP2712</strain>
    </source>
</reference>
<dbReference type="KEGG" id="gtt:GUITHDRAFT_144059"/>
<dbReference type="EMBL" id="JH993046">
    <property type="protein sequence ID" value="EKX38666.1"/>
    <property type="molecule type" value="Genomic_DNA"/>
</dbReference>
<dbReference type="InterPro" id="IPR018247">
    <property type="entry name" value="EF_Hand_1_Ca_BS"/>
</dbReference>
<dbReference type="SUPFAM" id="SSF47473">
    <property type="entry name" value="EF-hand"/>
    <property type="match status" value="1"/>
</dbReference>
<feature type="domain" description="EF-hand" evidence="2">
    <location>
        <begin position="6"/>
        <end position="41"/>
    </location>
</feature>
<organism evidence="3">
    <name type="scientific">Guillardia theta (strain CCMP2712)</name>
    <name type="common">Cryptophyte</name>
    <dbReference type="NCBI Taxonomy" id="905079"/>
    <lineage>
        <taxon>Eukaryota</taxon>
        <taxon>Cryptophyceae</taxon>
        <taxon>Pyrenomonadales</taxon>
        <taxon>Geminigeraceae</taxon>
        <taxon>Guillardia</taxon>
    </lineage>
</organism>
<evidence type="ECO:0000313" key="4">
    <source>
        <dbReference type="EnsemblProtists" id="EKX38666"/>
    </source>
</evidence>
<protein>
    <recommendedName>
        <fullName evidence="2">EF-hand domain-containing protein</fullName>
    </recommendedName>
</protein>
<dbReference type="GeneID" id="17295428"/>
<dbReference type="EnsemblProtists" id="EKX38666">
    <property type="protein sequence ID" value="EKX38666"/>
    <property type="gene ID" value="GUITHDRAFT_144059"/>
</dbReference>
<dbReference type="InterPro" id="IPR011992">
    <property type="entry name" value="EF-hand-dom_pair"/>
</dbReference>
<dbReference type="Proteomes" id="UP000011087">
    <property type="component" value="Unassembled WGS sequence"/>
</dbReference>
<evidence type="ECO:0000313" key="3">
    <source>
        <dbReference type="EMBL" id="EKX38666.1"/>
    </source>
</evidence>
<reference evidence="4" key="3">
    <citation type="submission" date="2016-03" db="UniProtKB">
        <authorList>
            <consortium name="EnsemblProtists"/>
        </authorList>
    </citation>
    <scope>IDENTIFICATION</scope>
</reference>
<dbReference type="AlphaFoldDB" id="L1IQV7"/>
<evidence type="ECO:0000259" key="2">
    <source>
        <dbReference type="PROSITE" id="PS50222"/>
    </source>
</evidence>
<dbReference type="Gene3D" id="1.10.238.10">
    <property type="entry name" value="EF-hand"/>
    <property type="match status" value="1"/>
</dbReference>
<name>L1IQV7_GUITC</name>
<evidence type="ECO:0000313" key="5">
    <source>
        <dbReference type="Proteomes" id="UP000011087"/>
    </source>
</evidence>
<dbReference type="RefSeq" id="XP_005825646.1">
    <property type="nucleotide sequence ID" value="XM_005825589.1"/>
</dbReference>
<dbReference type="PROSITE" id="PS50222">
    <property type="entry name" value="EF_HAND_2"/>
    <property type="match status" value="1"/>
</dbReference>
<evidence type="ECO:0000256" key="1">
    <source>
        <dbReference type="ARBA" id="ARBA00022837"/>
    </source>
</evidence>
<dbReference type="GO" id="GO:0005509">
    <property type="term" value="F:calcium ion binding"/>
    <property type="evidence" value="ECO:0007669"/>
    <property type="project" value="InterPro"/>
</dbReference>
<reference evidence="3 5" key="1">
    <citation type="journal article" date="2012" name="Nature">
        <title>Algal genomes reveal evolutionary mosaicism and the fate of nucleomorphs.</title>
        <authorList>
            <consortium name="DOE Joint Genome Institute"/>
            <person name="Curtis B.A."/>
            <person name="Tanifuji G."/>
            <person name="Burki F."/>
            <person name="Gruber A."/>
            <person name="Irimia M."/>
            <person name="Maruyama S."/>
            <person name="Arias M.C."/>
            <person name="Ball S.G."/>
            <person name="Gile G.H."/>
            <person name="Hirakawa Y."/>
            <person name="Hopkins J.F."/>
            <person name="Kuo A."/>
            <person name="Rensing S.A."/>
            <person name="Schmutz J."/>
            <person name="Symeonidi A."/>
            <person name="Elias M."/>
            <person name="Eveleigh R.J."/>
            <person name="Herman E.K."/>
            <person name="Klute M.J."/>
            <person name="Nakayama T."/>
            <person name="Obornik M."/>
            <person name="Reyes-Prieto A."/>
            <person name="Armbrust E.V."/>
            <person name="Aves S.J."/>
            <person name="Beiko R.G."/>
            <person name="Coutinho P."/>
            <person name="Dacks J.B."/>
            <person name="Durnford D.G."/>
            <person name="Fast N.M."/>
            <person name="Green B.R."/>
            <person name="Grisdale C.J."/>
            <person name="Hempel F."/>
            <person name="Henrissat B."/>
            <person name="Hoppner M.P."/>
            <person name="Ishida K."/>
            <person name="Kim E."/>
            <person name="Koreny L."/>
            <person name="Kroth P.G."/>
            <person name="Liu Y."/>
            <person name="Malik S.B."/>
            <person name="Maier U.G."/>
            <person name="McRose D."/>
            <person name="Mock T."/>
            <person name="Neilson J.A."/>
            <person name="Onodera N.T."/>
            <person name="Poole A.M."/>
            <person name="Pritham E.J."/>
            <person name="Richards T.A."/>
            <person name="Rocap G."/>
            <person name="Roy S.W."/>
            <person name="Sarai C."/>
            <person name="Schaack S."/>
            <person name="Shirato S."/>
            <person name="Slamovits C.H."/>
            <person name="Spencer D.F."/>
            <person name="Suzuki S."/>
            <person name="Worden A.Z."/>
            <person name="Zauner S."/>
            <person name="Barry K."/>
            <person name="Bell C."/>
            <person name="Bharti A.K."/>
            <person name="Crow J.A."/>
            <person name="Grimwood J."/>
            <person name="Kramer R."/>
            <person name="Lindquist E."/>
            <person name="Lucas S."/>
            <person name="Salamov A."/>
            <person name="McFadden G.I."/>
            <person name="Lane C.E."/>
            <person name="Keeling P.J."/>
            <person name="Gray M.W."/>
            <person name="Grigoriev I.V."/>
            <person name="Archibald J.M."/>
        </authorList>
    </citation>
    <scope>NUCLEOTIDE SEQUENCE</scope>
    <source>
        <strain evidence="3 5">CCMP2712</strain>
    </source>
</reference>
<dbReference type="PROSITE" id="PS00018">
    <property type="entry name" value="EF_HAND_1"/>
    <property type="match status" value="1"/>
</dbReference>
<dbReference type="InterPro" id="IPR002048">
    <property type="entry name" value="EF_hand_dom"/>
</dbReference>
<dbReference type="HOGENOM" id="CLU_2042548_0_0_1"/>